<comment type="subcellular location">
    <subcellularLocation>
        <location evidence="1">Mitochondrion</location>
    </subcellularLocation>
</comment>
<evidence type="ECO:0000256" key="2">
    <source>
        <dbReference type="SAM" id="MobiDB-lite"/>
    </source>
</evidence>
<dbReference type="Pfam" id="PF10037">
    <property type="entry name" value="MRP-S27"/>
    <property type="match status" value="1"/>
</dbReference>
<keyword evidence="4" id="KW-1185">Reference proteome</keyword>
<organism evidence="3 4">
    <name type="scientific">Coptotermes formosanus</name>
    <name type="common">Formosan subterranean termite</name>
    <dbReference type="NCBI Taxonomy" id="36987"/>
    <lineage>
        <taxon>Eukaryota</taxon>
        <taxon>Metazoa</taxon>
        <taxon>Ecdysozoa</taxon>
        <taxon>Arthropoda</taxon>
        <taxon>Hexapoda</taxon>
        <taxon>Insecta</taxon>
        <taxon>Pterygota</taxon>
        <taxon>Neoptera</taxon>
        <taxon>Polyneoptera</taxon>
        <taxon>Dictyoptera</taxon>
        <taxon>Blattodea</taxon>
        <taxon>Blattoidea</taxon>
        <taxon>Termitoidae</taxon>
        <taxon>Rhinotermitidae</taxon>
        <taxon>Coptotermes</taxon>
    </lineage>
</organism>
<evidence type="ECO:0000256" key="1">
    <source>
        <dbReference type="ARBA" id="ARBA00004173"/>
    </source>
</evidence>
<reference evidence="4" key="1">
    <citation type="submission" date="2020-01" db="EMBL/GenBank/DDBJ databases">
        <title>Draft genome sequence of the Termite Coptotermes fromosanus.</title>
        <authorList>
            <person name="Itakura S."/>
            <person name="Yosikawa Y."/>
            <person name="Umezawa K."/>
        </authorList>
    </citation>
    <scope>NUCLEOTIDE SEQUENCE [LARGE SCALE GENOMIC DNA]</scope>
</reference>
<name>A0A6L2QBT1_COPFO</name>
<proteinExistence type="predicted"/>
<dbReference type="InParanoid" id="A0A6L2QBT1"/>
<evidence type="ECO:0000313" key="4">
    <source>
        <dbReference type="Proteomes" id="UP000502823"/>
    </source>
</evidence>
<dbReference type="InterPro" id="IPR034913">
    <property type="entry name" value="mS27/PTCD2"/>
</dbReference>
<dbReference type="OrthoDB" id="19830at2759"/>
<protein>
    <recommendedName>
        <fullName evidence="5">28S ribosomal protein S27, mitochondrial</fullName>
    </recommendedName>
</protein>
<gene>
    <name evidence="3" type="ORF">Cfor_08300</name>
</gene>
<dbReference type="EMBL" id="BLKM01000898">
    <property type="protein sequence ID" value="GFG39347.1"/>
    <property type="molecule type" value="Genomic_DNA"/>
</dbReference>
<dbReference type="FunCoup" id="A0A6L2QBT1">
    <property type="interactions" value="443"/>
</dbReference>
<dbReference type="PANTHER" id="PTHR21393">
    <property type="entry name" value="MITOCHONDRIAL 28S RIBOSOMAL PROTEIN S27"/>
    <property type="match status" value="1"/>
</dbReference>
<comment type="caution">
    <text evidence="3">The sequence shown here is derived from an EMBL/GenBank/DDBJ whole genome shotgun (WGS) entry which is preliminary data.</text>
</comment>
<dbReference type="Proteomes" id="UP000502823">
    <property type="component" value="Unassembled WGS sequence"/>
</dbReference>
<evidence type="ECO:0008006" key="5">
    <source>
        <dbReference type="Google" id="ProtNLM"/>
    </source>
</evidence>
<dbReference type="PANTHER" id="PTHR21393:SF0">
    <property type="entry name" value="SMALL RIBOSOMAL SUBUNIT PROTEIN MS27"/>
    <property type="match status" value="1"/>
</dbReference>
<sequence>MLFHNLPVPKEYVIIATSLNHHVVLTRDARDVWKKHSQNPSTTAVRSVRKKPLHCGNDSVSFMKFSTALVKKTQFKLCRLSVWLVFRAVKDSKSDRRLFLSDAYKCEEAWERRLQAPILQNIKLDDLFQELESKFQNAGKASAIDIDLFANAVRDESYINELEELLHRLRLCPNTTDMLPSTAHAVIRYFVNLGKYDELLHILNDRLNYGVFLDDFCCGLLMDMFIKENNYTGAAKVSVLQMLQEDWSHAITSHLALYSCHMYLKNPGPWEDPPVTEEPGDDEEVKVRVKYLRNPYFDDHFDLRDPKLLVGKTLATLGATFPDAIGWTYQLVGWGLYQKWDKAIRTLEQILKGQQKHAIFREGVEMFRDALKELPQAEDSTDKLKGKFSHLLKELDSLGFVTDSDLHEAVLNKVKSVVSSKEKEAIEEQCKVYTEWEMLKQRLLQEQLDELTRQQRLAKVQQEKEDLLKREEVLFFFDNEEKWELAIEKKKVFYRKRYFGKRKKPRSEDENYIPPEVKPSRL</sequence>
<dbReference type="GO" id="GO:0005739">
    <property type="term" value="C:mitochondrion"/>
    <property type="evidence" value="ECO:0007669"/>
    <property type="project" value="UniProtKB-SubCell"/>
</dbReference>
<evidence type="ECO:0000313" key="3">
    <source>
        <dbReference type="EMBL" id="GFG39347.1"/>
    </source>
</evidence>
<feature type="region of interest" description="Disordered" evidence="2">
    <location>
        <begin position="501"/>
        <end position="522"/>
    </location>
</feature>
<accession>A0A6L2QBT1</accession>
<dbReference type="InterPro" id="IPR019266">
    <property type="entry name" value="Ribosomal_mS27"/>
</dbReference>
<dbReference type="AlphaFoldDB" id="A0A6L2QBT1"/>